<dbReference type="PROSITE" id="PS00086">
    <property type="entry name" value="CYTOCHROME_P450"/>
    <property type="match status" value="2"/>
</dbReference>
<accession>A0A1J1I440</accession>
<evidence type="ECO:0000313" key="11">
    <source>
        <dbReference type="Proteomes" id="UP000183832"/>
    </source>
</evidence>
<keyword evidence="9" id="KW-0812">Transmembrane</keyword>
<keyword evidence="3 8" id="KW-0349">Heme</keyword>
<reference evidence="10 11" key="1">
    <citation type="submission" date="2015-04" db="EMBL/GenBank/DDBJ databases">
        <authorList>
            <person name="Syromyatnikov M.Y."/>
            <person name="Popov V.N."/>
        </authorList>
    </citation>
    <scope>NUCLEOTIDE SEQUENCE [LARGE SCALE GENOMIC DNA]</scope>
</reference>
<proteinExistence type="inferred from homology"/>
<dbReference type="Gene3D" id="1.10.630.10">
    <property type="entry name" value="Cytochrome P450"/>
    <property type="match status" value="2"/>
</dbReference>
<evidence type="ECO:0000256" key="6">
    <source>
        <dbReference type="ARBA" id="ARBA00023004"/>
    </source>
</evidence>
<keyword evidence="5" id="KW-0560">Oxidoreductase</keyword>
<dbReference type="CDD" id="cd20628">
    <property type="entry name" value="CYP4"/>
    <property type="match status" value="2"/>
</dbReference>
<dbReference type="GO" id="GO:0016705">
    <property type="term" value="F:oxidoreductase activity, acting on paired donors, with incorporation or reduction of molecular oxygen"/>
    <property type="evidence" value="ECO:0007669"/>
    <property type="project" value="InterPro"/>
</dbReference>
<keyword evidence="4 8" id="KW-0479">Metal-binding</keyword>
<dbReference type="Pfam" id="PF00067">
    <property type="entry name" value="p450"/>
    <property type="match status" value="3"/>
</dbReference>
<keyword evidence="9" id="KW-0472">Membrane</keyword>
<dbReference type="EMBL" id="CVRI01000036">
    <property type="protein sequence ID" value="CRK93145.1"/>
    <property type="molecule type" value="Genomic_DNA"/>
</dbReference>
<keyword evidence="7" id="KW-0503">Monooxygenase</keyword>
<dbReference type="InterPro" id="IPR017972">
    <property type="entry name" value="Cyt_P450_CS"/>
</dbReference>
<dbReference type="InterPro" id="IPR036396">
    <property type="entry name" value="Cyt_P450_sf"/>
</dbReference>
<comment type="cofactor">
    <cofactor evidence="1 8">
        <name>heme</name>
        <dbReference type="ChEBI" id="CHEBI:30413"/>
    </cofactor>
</comment>
<comment type="similarity">
    <text evidence="2">Belongs to the cytochrome P450 family.</text>
</comment>
<dbReference type="OrthoDB" id="1470350at2759"/>
<evidence type="ECO:0000256" key="1">
    <source>
        <dbReference type="ARBA" id="ARBA00001971"/>
    </source>
</evidence>
<dbReference type="PANTHER" id="PTHR24291">
    <property type="entry name" value="CYTOCHROME P450 FAMILY 4"/>
    <property type="match status" value="1"/>
</dbReference>
<dbReference type="SUPFAM" id="SSF48264">
    <property type="entry name" value="Cytochrome P450"/>
    <property type="match status" value="2"/>
</dbReference>
<feature type="transmembrane region" description="Helical" evidence="9">
    <location>
        <begin position="35"/>
        <end position="52"/>
    </location>
</feature>
<dbReference type="InterPro" id="IPR002401">
    <property type="entry name" value="Cyt_P450_E_grp-I"/>
</dbReference>
<evidence type="ECO:0000256" key="2">
    <source>
        <dbReference type="ARBA" id="ARBA00010617"/>
    </source>
</evidence>
<dbReference type="GO" id="GO:0020037">
    <property type="term" value="F:heme binding"/>
    <property type="evidence" value="ECO:0007669"/>
    <property type="project" value="InterPro"/>
</dbReference>
<name>A0A1J1I440_9DIPT</name>
<dbReference type="PRINTS" id="PR00385">
    <property type="entry name" value="P450"/>
</dbReference>
<sequence>MAMTLEIHSDLFERTRLSNMAVEQIIEGTSFTSPLVLPLITILVALAAIHFWQQSRRDRKIGDMIPGPPTVPIIGNAHYFVNLKTDEIFEKAMSISNVYGHVIRGWIGHKLAVFLSDPRDAELILSSHVHIDKSDEYRYFKPWLGNGLLISTGEKWRTHRKLIAPAFHMNVLKSFMPTFNDNARFVVSKLKKEVGKEFDCHDYMSEATVDILLETAMGSRRTSEDEEGFRYAMAVMKMCEILHKRQLQVFSRYEPFFTMSGMRKQQKKLLGIIHGMTQRLQVFSRYEPFFTMSGMRKQQKKLLGIIHGMTQRVLNEKKAVFDKNLEEGNLPSPSLQDIIKVNEEVDQAIRKAKAKANKVTGLRDDLDDIDENDIGEKRRLAFLDLMIETSHFNPNQLSNEEIKQQVDTIMFEGHDTTAAGSSFTLCMLGVHQDIQEKVMKEQKAIFGNSTRDITFADTTEMKYLERVILETLRLYPPVPIIARKINTDLKLVSQDLVIPAGATVVIGTFRIHRRPDIYNNPEKFDPDNFLPERTQHRHYYSYIPFSAGPRSCVGRKYAMLKLKVLLSTILRNFHIKSTVPEKDFKLQADIILKRTDGFRIWLEPQMYREAMNVADTYGYVFRVWIGHKLAVFLSDPRDAELILGSHVHIDKSDEYRYFKPWLGNGLLISTGEKWRTHRKLIAPAFHMNVLKSFMPTFNDNARFVVSKLKKEVGKEFDCHDYMSEATVDILLETAMGSRRTSEDEEGFRYAMAVMKMCEILHKRQLQVFSRYEPFFTMSGMRKQQKKLLGIIHGMTQRVLNEKKAVFDKNLEEGNLPSPSLQDIIKVNEEVDQAIRKAKAKANKVTGLRDDLDDIDENDIGEKRRLAFLDLMIETSHFNPNQLSNEEIKQQVDTIMFEGHDTTAAGSSFTLCMLGVHQDIQEKVMKEQKAIFGNSTRDITFADTTEMKYLERVILETLRLYPPVPIIARKINTDLKLASQDLIIPAGSTVVINTIIIHRRPDIYNNPEKFDPDNFLPERTQHRHYYSYIPFSAGPRSCVGRKYAMLKLKVLLSTILRNFHIKSTVPEKDFKLQADIILKRADGFRIWLEPRNVTNVME</sequence>
<dbReference type="Proteomes" id="UP000183832">
    <property type="component" value="Unassembled WGS sequence"/>
</dbReference>
<evidence type="ECO:0000313" key="10">
    <source>
        <dbReference type="EMBL" id="CRK93145.1"/>
    </source>
</evidence>
<dbReference type="InterPro" id="IPR001128">
    <property type="entry name" value="Cyt_P450"/>
</dbReference>
<evidence type="ECO:0000256" key="7">
    <source>
        <dbReference type="ARBA" id="ARBA00023033"/>
    </source>
</evidence>
<dbReference type="PANTHER" id="PTHR24291:SF106">
    <property type="entry name" value="CYTOCHROME P450 4G1-RELATED"/>
    <property type="match status" value="1"/>
</dbReference>
<evidence type="ECO:0000256" key="9">
    <source>
        <dbReference type="SAM" id="Phobius"/>
    </source>
</evidence>
<dbReference type="GO" id="GO:0005506">
    <property type="term" value="F:iron ion binding"/>
    <property type="evidence" value="ECO:0007669"/>
    <property type="project" value="InterPro"/>
</dbReference>
<organism evidence="10 11">
    <name type="scientific">Clunio marinus</name>
    <dbReference type="NCBI Taxonomy" id="568069"/>
    <lineage>
        <taxon>Eukaryota</taxon>
        <taxon>Metazoa</taxon>
        <taxon>Ecdysozoa</taxon>
        <taxon>Arthropoda</taxon>
        <taxon>Hexapoda</taxon>
        <taxon>Insecta</taxon>
        <taxon>Pterygota</taxon>
        <taxon>Neoptera</taxon>
        <taxon>Endopterygota</taxon>
        <taxon>Diptera</taxon>
        <taxon>Nematocera</taxon>
        <taxon>Chironomoidea</taxon>
        <taxon>Chironomidae</taxon>
        <taxon>Clunio</taxon>
    </lineage>
</organism>
<gene>
    <name evidence="10" type="ORF">CLUMA_CG006508</name>
</gene>
<evidence type="ECO:0000256" key="5">
    <source>
        <dbReference type="ARBA" id="ARBA00023002"/>
    </source>
</evidence>
<dbReference type="InterPro" id="IPR050196">
    <property type="entry name" value="Cytochrome_P450_Monoox"/>
</dbReference>
<keyword evidence="9" id="KW-1133">Transmembrane helix</keyword>
<dbReference type="STRING" id="568069.A0A1J1I440"/>
<protein>
    <submittedName>
        <fullName evidence="10">CLUMA_CG006508, isoform A</fullName>
    </submittedName>
</protein>
<feature type="binding site" description="axial binding residue" evidence="8">
    <location>
        <position position="1037"/>
    </location>
    <ligand>
        <name>heme</name>
        <dbReference type="ChEBI" id="CHEBI:30413"/>
    </ligand>
    <ligandPart>
        <name>Fe</name>
        <dbReference type="ChEBI" id="CHEBI:18248"/>
    </ligandPart>
</feature>
<evidence type="ECO:0000256" key="4">
    <source>
        <dbReference type="ARBA" id="ARBA00022723"/>
    </source>
</evidence>
<evidence type="ECO:0000256" key="8">
    <source>
        <dbReference type="PIRSR" id="PIRSR602401-1"/>
    </source>
</evidence>
<keyword evidence="6 8" id="KW-0408">Iron</keyword>
<dbReference type="PRINTS" id="PR00463">
    <property type="entry name" value="EP450I"/>
</dbReference>
<keyword evidence="11" id="KW-1185">Reference proteome</keyword>
<evidence type="ECO:0000256" key="3">
    <source>
        <dbReference type="ARBA" id="ARBA00022617"/>
    </source>
</evidence>
<dbReference type="AlphaFoldDB" id="A0A1J1I440"/>
<dbReference type="GO" id="GO:0004497">
    <property type="term" value="F:monooxygenase activity"/>
    <property type="evidence" value="ECO:0007669"/>
    <property type="project" value="UniProtKB-KW"/>
</dbReference>